<dbReference type="Proteomes" id="UP000034736">
    <property type="component" value="Unassembled WGS sequence"/>
</dbReference>
<comment type="similarity">
    <text evidence="1 2">Belongs to the UPF0102 family.</text>
</comment>
<comment type="caution">
    <text evidence="3">The sequence shown here is derived from an EMBL/GenBank/DDBJ whole genome shotgun (WGS) entry which is preliminary data.</text>
</comment>
<dbReference type="GO" id="GO:0003676">
    <property type="term" value="F:nucleic acid binding"/>
    <property type="evidence" value="ECO:0007669"/>
    <property type="project" value="InterPro"/>
</dbReference>
<dbReference type="PANTHER" id="PTHR34039:SF1">
    <property type="entry name" value="UPF0102 PROTEIN YRAN"/>
    <property type="match status" value="1"/>
</dbReference>
<proteinExistence type="inferred from homology"/>
<dbReference type="Gene3D" id="3.40.1350.10">
    <property type="match status" value="1"/>
</dbReference>
<reference evidence="3 4" key="1">
    <citation type="journal article" date="2015" name="Nature">
        <title>rRNA introns, odd ribosomes, and small enigmatic genomes across a large radiation of phyla.</title>
        <authorList>
            <person name="Brown C.T."/>
            <person name="Hug L.A."/>
            <person name="Thomas B.C."/>
            <person name="Sharon I."/>
            <person name="Castelle C.J."/>
            <person name="Singh A."/>
            <person name="Wilkins M.J."/>
            <person name="Williams K.H."/>
            <person name="Banfield J.F."/>
        </authorList>
    </citation>
    <scope>NUCLEOTIDE SEQUENCE [LARGE SCALE GENOMIC DNA]</scope>
</reference>
<name>A0A0G1JDN5_9BACT</name>
<dbReference type="InterPro" id="IPR011856">
    <property type="entry name" value="tRNA_endonuc-like_dom_sf"/>
</dbReference>
<dbReference type="PANTHER" id="PTHR34039">
    <property type="entry name" value="UPF0102 PROTEIN YRAN"/>
    <property type="match status" value="1"/>
</dbReference>
<gene>
    <name evidence="3" type="ORF">UW30_C0002G0003</name>
</gene>
<evidence type="ECO:0000256" key="2">
    <source>
        <dbReference type="HAMAP-Rule" id="MF_00048"/>
    </source>
</evidence>
<dbReference type="SUPFAM" id="SSF52980">
    <property type="entry name" value="Restriction endonuclease-like"/>
    <property type="match status" value="1"/>
</dbReference>
<evidence type="ECO:0000313" key="4">
    <source>
        <dbReference type="Proteomes" id="UP000034736"/>
    </source>
</evidence>
<evidence type="ECO:0000256" key="1">
    <source>
        <dbReference type="ARBA" id="ARBA00006738"/>
    </source>
</evidence>
<evidence type="ECO:0000313" key="3">
    <source>
        <dbReference type="EMBL" id="KKT42092.1"/>
    </source>
</evidence>
<dbReference type="STRING" id="1618647.UW30_C0002G0003"/>
<sequence length="132" mass="15360">MKTEKRKIGDIGEEFTCRFLEGRGYKIVERNYLKKWGEIDIVAENKDGLHFIEVKSLTWRPSAYAKATVDSAYAPEDAVRAWKKERMARAVKTYFLDRKISDGTDFQIDIAAVLLDFERKKAKIRLLENVIL</sequence>
<dbReference type="HAMAP" id="MF_00048">
    <property type="entry name" value="UPF0102"/>
    <property type="match status" value="1"/>
</dbReference>
<accession>A0A0G1JDN5</accession>
<dbReference type="InterPro" id="IPR011335">
    <property type="entry name" value="Restrct_endonuc-II-like"/>
</dbReference>
<dbReference type="Pfam" id="PF02021">
    <property type="entry name" value="UPF0102"/>
    <property type="match status" value="1"/>
</dbReference>
<dbReference type="EMBL" id="LCHU01000002">
    <property type="protein sequence ID" value="KKT42092.1"/>
    <property type="molecule type" value="Genomic_DNA"/>
</dbReference>
<dbReference type="InterPro" id="IPR003509">
    <property type="entry name" value="UPF0102_YraN-like"/>
</dbReference>
<dbReference type="AlphaFoldDB" id="A0A0G1JDN5"/>
<organism evidence="3 4">
    <name type="scientific">Candidatus Giovannonibacteria bacterium GW2011_GWA2_44_13b</name>
    <dbReference type="NCBI Taxonomy" id="1618647"/>
    <lineage>
        <taxon>Bacteria</taxon>
        <taxon>Candidatus Giovannoniibacteriota</taxon>
    </lineage>
</organism>
<protein>
    <recommendedName>
        <fullName evidence="2">UPF0102 protein UW30_C0002G0003</fullName>
    </recommendedName>
</protein>